<feature type="domain" description="Sulfatase-modifying factor enzyme-like" evidence="1">
    <location>
        <begin position="172"/>
        <end position="299"/>
    </location>
</feature>
<dbReference type="PANTHER" id="PTHR23150">
    <property type="entry name" value="SULFATASE MODIFYING FACTOR 1, 2"/>
    <property type="match status" value="1"/>
</dbReference>
<evidence type="ECO:0000259" key="1">
    <source>
        <dbReference type="Pfam" id="PF03781"/>
    </source>
</evidence>
<dbReference type="InterPro" id="IPR051043">
    <property type="entry name" value="Sulfatase_Mod_Factor_Kinase"/>
</dbReference>
<dbReference type="SUPFAM" id="SSF56436">
    <property type="entry name" value="C-type lectin-like"/>
    <property type="match status" value="1"/>
</dbReference>
<proteinExistence type="predicted"/>
<dbReference type="AlphaFoldDB" id="A0A437RD51"/>
<dbReference type="Pfam" id="PF03781">
    <property type="entry name" value="FGE-sulfatase"/>
    <property type="match status" value="1"/>
</dbReference>
<evidence type="ECO:0000313" key="3">
    <source>
        <dbReference type="Proteomes" id="UP000285575"/>
    </source>
</evidence>
<dbReference type="InterPro" id="IPR042095">
    <property type="entry name" value="SUMF_sf"/>
</dbReference>
<keyword evidence="3" id="KW-1185">Reference proteome</keyword>
<accession>A0A437RD51</accession>
<dbReference type="InterPro" id="IPR005532">
    <property type="entry name" value="SUMF_dom"/>
</dbReference>
<dbReference type="InterPro" id="IPR016187">
    <property type="entry name" value="CTDL_fold"/>
</dbReference>
<sequence length="369" mass="40833">MRRAGRELLSLALLDSRNHLLQRLAQDESPDALRLAVRAGWYQEHWLSRHVQRSRGEACDPAGLRLAGIEPAVDGWLQPEGPLPTPETVRAYLADTLELTLDLLAAPGEAAEDDAALHFYRCSLLHEDRLGETLAQRLRPGAPAARPARPALWLPAQRWMLGSAPGGFVPHPERWAHEVAVPEFEIDAQAVDWAAYLEFASDGGYDRPEFWSEAGWNWLQRDGRRAPGQVEQMHDGVLVARGHGASAGLRRVALHQPVMHVSRHEAEAWCRWAGRRLPTEPEWELAASQGAGRGFVWGEVWEWVAGSARLWPGAGKPAPGSPDAAPAEGQGVLRGASFVTRTRWRLPKARRFAAVEDDTLFCGFRSCAL</sequence>
<dbReference type="Gene3D" id="3.90.1580.10">
    <property type="entry name" value="paralog of FGE (formylglycine-generating enzyme)"/>
    <property type="match status" value="1"/>
</dbReference>
<dbReference type="OrthoDB" id="9768004at2"/>
<dbReference type="Proteomes" id="UP000285575">
    <property type="component" value="Unassembled WGS sequence"/>
</dbReference>
<evidence type="ECO:0000313" key="2">
    <source>
        <dbReference type="EMBL" id="RVU44683.1"/>
    </source>
</evidence>
<gene>
    <name evidence="2" type="ORF">EOE66_17125</name>
</gene>
<name>A0A437RD51_9BURK</name>
<organism evidence="2 3">
    <name type="scientific">Rubrivivax rivuli</name>
    <dbReference type="NCBI Taxonomy" id="1862385"/>
    <lineage>
        <taxon>Bacteria</taxon>
        <taxon>Pseudomonadati</taxon>
        <taxon>Pseudomonadota</taxon>
        <taxon>Betaproteobacteria</taxon>
        <taxon>Burkholderiales</taxon>
        <taxon>Sphaerotilaceae</taxon>
        <taxon>Rubrivivax</taxon>
    </lineage>
</organism>
<dbReference type="PANTHER" id="PTHR23150:SF36">
    <property type="entry name" value="HERCYNINE OXYGENASE"/>
    <property type="match status" value="1"/>
</dbReference>
<comment type="caution">
    <text evidence="2">The sequence shown here is derived from an EMBL/GenBank/DDBJ whole genome shotgun (WGS) entry which is preliminary data.</text>
</comment>
<reference evidence="2 3" key="1">
    <citation type="submission" date="2019-01" db="EMBL/GenBank/DDBJ databases">
        <authorList>
            <person name="Chen W.-M."/>
        </authorList>
    </citation>
    <scope>NUCLEOTIDE SEQUENCE [LARGE SCALE GENOMIC DNA]</scope>
    <source>
        <strain evidence="2 3">KYPY4</strain>
    </source>
</reference>
<dbReference type="EMBL" id="SACR01000005">
    <property type="protein sequence ID" value="RVU44683.1"/>
    <property type="molecule type" value="Genomic_DNA"/>
</dbReference>
<protein>
    <recommendedName>
        <fullName evidence="1">Sulfatase-modifying factor enzyme-like domain-containing protein</fullName>
    </recommendedName>
</protein>